<keyword evidence="2" id="KW-1133">Transmembrane helix</keyword>
<name>B9FVS4_ORYSJ</name>
<sequence length="82" mass="7708">MSPCLNYLTGNETAPVGVVLRQTGPGGAAAPPAGQTPTTPAGTGSKATPATPVGSGVAPLRVSPVGILAGIVVAAVYAVSAV</sequence>
<dbReference type="EMBL" id="CM000144">
    <property type="protein sequence ID" value="EEE66661.1"/>
    <property type="molecule type" value="Genomic_DNA"/>
</dbReference>
<dbReference type="Proteomes" id="UP000007752">
    <property type="component" value="Chromosome 7"/>
</dbReference>
<keyword evidence="2" id="KW-0472">Membrane</keyword>
<gene>
    <name evidence="3" type="ORF">OsJ_23290</name>
</gene>
<evidence type="ECO:0000313" key="3">
    <source>
        <dbReference type="EMBL" id="EEE66661.1"/>
    </source>
</evidence>
<proteinExistence type="predicted"/>
<dbReference type="AlphaFoldDB" id="B9FVS4"/>
<evidence type="ECO:0000256" key="2">
    <source>
        <dbReference type="SAM" id="Phobius"/>
    </source>
</evidence>
<keyword evidence="2" id="KW-0812">Transmembrane</keyword>
<feature type="region of interest" description="Disordered" evidence="1">
    <location>
        <begin position="21"/>
        <end position="54"/>
    </location>
</feature>
<reference evidence="3" key="1">
    <citation type="journal article" date="2005" name="PLoS Biol.">
        <title>The genomes of Oryza sativa: a history of duplications.</title>
        <authorList>
            <person name="Yu J."/>
            <person name="Wang J."/>
            <person name="Lin W."/>
            <person name="Li S."/>
            <person name="Li H."/>
            <person name="Zhou J."/>
            <person name="Ni P."/>
            <person name="Dong W."/>
            <person name="Hu S."/>
            <person name="Zeng C."/>
            <person name="Zhang J."/>
            <person name="Zhang Y."/>
            <person name="Li R."/>
            <person name="Xu Z."/>
            <person name="Li S."/>
            <person name="Li X."/>
            <person name="Zheng H."/>
            <person name="Cong L."/>
            <person name="Lin L."/>
            <person name="Yin J."/>
            <person name="Geng J."/>
            <person name="Li G."/>
            <person name="Shi J."/>
            <person name="Liu J."/>
            <person name="Lv H."/>
            <person name="Li J."/>
            <person name="Wang J."/>
            <person name="Deng Y."/>
            <person name="Ran L."/>
            <person name="Shi X."/>
            <person name="Wang X."/>
            <person name="Wu Q."/>
            <person name="Li C."/>
            <person name="Ren X."/>
            <person name="Wang J."/>
            <person name="Wang X."/>
            <person name="Li D."/>
            <person name="Liu D."/>
            <person name="Zhang X."/>
            <person name="Ji Z."/>
            <person name="Zhao W."/>
            <person name="Sun Y."/>
            <person name="Zhang Z."/>
            <person name="Bao J."/>
            <person name="Han Y."/>
            <person name="Dong L."/>
            <person name="Ji J."/>
            <person name="Chen P."/>
            <person name="Wu S."/>
            <person name="Liu J."/>
            <person name="Xiao Y."/>
            <person name="Bu D."/>
            <person name="Tan J."/>
            <person name="Yang L."/>
            <person name="Ye C."/>
            <person name="Zhang J."/>
            <person name="Xu J."/>
            <person name="Zhou Y."/>
            <person name="Yu Y."/>
            <person name="Zhang B."/>
            <person name="Zhuang S."/>
            <person name="Wei H."/>
            <person name="Liu B."/>
            <person name="Lei M."/>
            <person name="Yu H."/>
            <person name="Li Y."/>
            <person name="Xu H."/>
            <person name="Wei S."/>
            <person name="He X."/>
            <person name="Fang L."/>
            <person name="Zhang Z."/>
            <person name="Zhang Y."/>
            <person name="Huang X."/>
            <person name="Su Z."/>
            <person name="Tong W."/>
            <person name="Li J."/>
            <person name="Tong Z."/>
            <person name="Li S."/>
            <person name="Ye J."/>
            <person name="Wang L."/>
            <person name="Fang L."/>
            <person name="Lei T."/>
            <person name="Chen C."/>
            <person name="Chen H."/>
            <person name="Xu Z."/>
            <person name="Li H."/>
            <person name="Huang H."/>
            <person name="Zhang F."/>
            <person name="Xu H."/>
            <person name="Li N."/>
            <person name="Zhao C."/>
            <person name="Li S."/>
            <person name="Dong L."/>
            <person name="Huang Y."/>
            <person name="Li L."/>
            <person name="Xi Y."/>
            <person name="Qi Q."/>
            <person name="Li W."/>
            <person name="Zhang B."/>
            <person name="Hu W."/>
            <person name="Zhang Y."/>
            <person name="Tian X."/>
            <person name="Jiao Y."/>
            <person name="Liang X."/>
            <person name="Jin J."/>
            <person name="Gao L."/>
            <person name="Zheng W."/>
            <person name="Hao B."/>
            <person name="Liu S."/>
            <person name="Wang W."/>
            <person name="Yuan L."/>
            <person name="Cao M."/>
            <person name="McDermott J."/>
            <person name="Samudrala R."/>
            <person name="Wang J."/>
            <person name="Wong G.K."/>
            <person name="Yang H."/>
        </authorList>
    </citation>
    <scope>NUCLEOTIDE SEQUENCE [LARGE SCALE GENOMIC DNA]</scope>
</reference>
<feature type="compositionally biased region" description="Low complexity" evidence="1">
    <location>
        <begin position="28"/>
        <end position="44"/>
    </location>
</feature>
<accession>B9FVS4</accession>
<evidence type="ECO:0000256" key="1">
    <source>
        <dbReference type="SAM" id="MobiDB-lite"/>
    </source>
</evidence>
<feature type="transmembrane region" description="Helical" evidence="2">
    <location>
        <begin position="62"/>
        <end position="80"/>
    </location>
</feature>
<reference evidence="3" key="2">
    <citation type="submission" date="2008-12" db="EMBL/GenBank/DDBJ databases">
        <title>Improved gene annotation of the rice (Oryza sativa) genomes.</title>
        <authorList>
            <person name="Wang J."/>
            <person name="Li R."/>
            <person name="Fan W."/>
            <person name="Huang Q."/>
            <person name="Zhang J."/>
            <person name="Zhou Y."/>
            <person name="Hu Y."/>
            <person name="Zi S."/>
            <person name="Li J."/>
            <person name="Ni P."/>
            <person name="Zheng H."/>
            <person name="Zhang Y."/>
            <person name="Zhao M."/>
            <person name="Hao Q."/>
            <person name="McDermott J."/>
            <person name="Samudrala R."/>
            <person name="Kristiansen K."/>
            <person name="Wong G.K.-S."/>
        </authorList>
    </citation>
    <scope>NUCLEOTIDE SEQUENCE</scope>
</reference>
<organism evidence="3">
    <name type="scientific">Oryza sativa subsp. japonica</name>
    <name type="common">Rice</name>
    <dbReference type="NCBI Taxonomy" id="39947"/>
    <lineage>
        <taxon>Eukaryota</taxon>
        <taxon>Viridiplantae</taxon>
        <taxon>Streptophyta</taxon>
        <taxon>Embryophyta</taxon>
        <taxon>Tracheophyta</taxon>
        <taxon>Spermatophyta</taxon>
        <taxon>Magnoliopsida</taxon>
        <taxon>Liliopsida</taxon>
        <taxon>Poales</taxon>
        <taxon>Poaceae</taxon>
        <taxon>BOP clade</taxon>
        <taxon>Oryzoideae</taxon>
        <taxon>Oryzeae</taxon>
        <taxon>Oryzinae</taxon>
        <taxon>Oryza</taxon>
        <taxon>Oryza sativa</taxon>
    </lineage>
</organism>
<protein>
    <submittedName>
        <fullName evidence="3">Uncharacterized protein</fullName>
    </submittedName>
</protein>